<name>A0A5N7A6I6_9EURO</name>
<dbReference type="InterPro" id="IPR010730">
    <property type="entry name" value="HET"/>
</dbReference>
<dbReference type="OrthoDB" id="2157530at2759"/>
<sequence>MSTSFGQLYTSRLSGEGEFRLLTVQPEIGEDQWIHCILHTVNIKEHPGYICLSYTWGPPTSEAADEGITSRATHYIRCNGNTILVTKNLYDFLQRVRRDRELCSQNFWVDSICINQEDQIERASQVSSMASVYRSADMVIAWLGEKDIYTEDAFSLIRTVGSLSEDNLKQIVARNVGAEDIVDFRRPLSSDWAWNSMKQLWRRNYFKRAWIIQEVALAKRILVICGEYFLDWDHIARVSRILTLTPWKRASNMNAHDRKARVDSTHTLPLYLNSNRKMVSSGKGCDLLSILIKARRFQCSDPRDKVYALLGLLGDHAKDKMRLRPVYKGRSTADVYVSTAIQILEDTNDLLLLAHAEGQDFQHIEDLPSWVPDWSCEKGLGLGITGYTRFAAAASLPRFLRIDESNKSLVVRGLKLDRIVQVGESKEDAINHKGLAYFPGWISILSALPPKYHTGQPSTEVFWRTLITDTAGPNSQPAQHPAADNFKFAFSSWLGELVSRWRDEPPSTEKKHFLEKIDHLGASDQSGLFLYVIEKQSTSLLNDSDRSALLKQTNSSDPPLTGDYEVRLNYSTQTRLVRTNNNYLGLATTSVRENDSVWIVAGSRIPLILRETSQRHVYRLVGGAYIHGFMQGEALQADTKFTDIEIV</sequence>
<dbReference type="InterPro" id="IPR052895">
    <property type="entry name" value="HetReg/Transcr_Mod"/>
</dbReference>
<dbReference type="RefSeq" id="XP_031928406.1">
    <property type="nucleotide sequence ID" value="XM_032075682.1"/>
</dbReference>
<dbReference type="AlphaFoldDB" id="A0A5N7A6I6"/>
<feature type="domain" description="Heterokaryon incompatibility" evidence="1">
    <location>
        <begin position="49"/>
        <end position="214"/>
    </location>
</feature>
<proteinExistence type="predicted"/>
<dbReference type="Pfam" id="PF06985">
    <property type="entry name" value="HET"/>
    <property type="match status" value="1"/>
</dbReference>
<evidence type="ECO:0000259" key="1">
    <source>
        <dbReference type="Pfam" id="PF06985"/>
    </source>
</evidence>
<protein>
    <submittedName>
        <fullName evidence="2">Heterokaryon incompatibility protein-domain-containing protein</fullName>
    </submittedName>
</protein>
<accession>A0A5N7A6I6</accession>
<organism evidence="2 3">
    <name type="scientific">Aspergillus caelatus</name>
    <dbReference type="NCBI Taxonomy" id="61420"/>
    <lineage>
        <taxon>Eukaryota</taxon>
        <taxon>Fungi</taxon>
        <taxon>Dikarya</taxon>
        <taxon>Ascomycota</taxon>
        <taxon>Pezizomycotina</taxon>
        <taxon>Eurotiomycetes</taxon>
        <taxon>Eurotiomycetidae</taxon>
        <taxon>Eurotiales</taxon>
        <taxon>Aspergillaceae</taxon>
        <taxon>Aspergillus</taxon>
        <taxon>Aspergillus subgen. Circumdati</taxon>
    </lineage>
</organism>
<dbReference type="Proteomes" id="UP000326268">
    <property type="component" value="Unassembled WGS sequence"/>
</dbReference>
<dbReference type="EMBL" id="ML737633">
    <property type="protein sequence ID" value="KAE8365325.1"/>
    <property type="molecule type" value="Genomic_DNA"/>
</dbReference>
<evidence type="ECO:0000313" key="2">
    <source>
        <dbReference type="EMBL" id="KAE8365325.1"/>
    </source>
</evidence>
<reference evidence="2 3" key="1">
    <citation type="submission" date="2019-04" db="EMBL/GenBank/DDBJ databases">
        <title>Friends and foes A comparative genomics studyof 23 Aspergillus species from section Flavi.</title>
        <authorList>
            <consortium name="DOE Joint Genome Institute"/>
            <person name="Kjaerbolling I."/>
            <person name="Vesth T."/>
            <person name="Frisvad J.C."/>
            <person name="Nybo J.L."/>
            <person name="Theobald S."/>
            <person name="Kildgaard S."/>
            <person name="Isbrandt T."/>
            <person name="Kuo A."/>
            <person name="Sato A."/>
            <person name="Lyhne E.K."/>
            <person name="Kogle M.E."/>
            <person name="Wiebenga A."/>
            <person name="Kun R.S."/>
            <person name="Lubbers R.J."/>
            <person name="Makela M.R."/>
            <person name="Barry K."/>
            <person name="Chovatia M."/>
            <person name="Clum A."/>
            <person name="Daum C."/>
            <person name="Haridas S."/>
            <person name="He G."/>
            <person name="LaButti K."/>
            <person name="Lipzen A."/>
            <person name="Mondo S."/>
            <person name="Riley R."/>
            <person name="Salamov A."/>
            <person name="Simmons B.A."/>
            <person name="Magnuson J.K."/>
            <person name="Henrissat B."/>
            <person name="Mortensen U.H."/>
            <person name="Larsen T.O."/>
            <person name="Devries R.P."/>
            <person name="Grigoriev I.V."/>
            <person name="Machida M."/>
            <person name="Baker S.E."/>
            <person name="Andersen M.R."/>
        </authorList>
    </citation>
    <scope>NUCLEOTIDE SEQUENCE [LARGE SCALE GENOMIC DNA]</scope>
    <source>
        <strain evidence="2 3">CBS 763.97</strain>
    </source>
</reference>
<keyword evidence="3" id="KW-1185">Reference proteome</keyword>
<dbReference type="GeneID" id="43660128"/>
<dbReference type="PANTHER" id="PTHR24148:SF73">
    <property type="entry name" value="HET DOMAIN PROTEIN (AFU_ORTHOLOGUE AFUA_8G01020)"/>
    <property type="match status" value="1"/>
</dbReference>
<dbReference type="PANTHER" id="PTHR24148">
    <property type="entry name" value="ANKYRIN REPEAT DOMAIN-CONTAINING PROTEIN 39 HOMOLOG-RELATED"/>
    <property type="match status" value="1"/>
</dbReference>
<gene>
    <name evidence="2" type="ORF">BDV27DRAFT_171745</name>
</gene>
<dbReference type="Pfam" id="PF26639">
    <property type="entry name" value="Het-6_barrel"/>
    <property type="match status" value="1"/>
</dbReference>
<evidence type="ECO:0000313" key="3">
    <source>
        <dbReference type="Proteomes" id="UP000326268"/>
    </source>
</evidence>